<dbReference type="PANTHER" id="PTHR48081">
    <property type="entry name" value="AB HYDROLASE SUPERFAMILY PROTEIN C4A8.06C"/>
    <property type="match status" value="1"/>
</dbReference>
<dbReference type="GeneID" id="90531775"/>
<evidence type="ECO:0000313" key="4">
    <source>
        <dbReference type="Proteomes" id="UP001524473"/>
    </source>
</evidence>
<dbReference type="InterPro" id="IPR049492">
    <property type="entry name" value="BD-FAE-like_dom"/>
</dbReference>
<keyword evidence="4" id="KW-1185">Reference proteome</keyword>
<dbReference type="RefSeq" id="WP_066862128.1">
    <property type="nucleotide sequence ID" value="NZ_CABKVV010000012.1"/>
</dbReference>
<keyword evidence="1 3" id="KW-0378">Hydrolase</keyword>
<evidence type="ECO:0000313" key="3">
    <source>
        <dbReference type="EMBL" id="MCQ4838964.1"/>
    </source>
</evidence>
<dbReference type="Pfam" id="PF20434">
    <property type="entry name" value="BD-FAE"/>
    <property type="match status" value="1"/>
</dbReference>
<reference evidence="3 4" key="1">
    <citation type="submission" date="2022-06" db="EMBL/GenBank/DDBJ databases">
        <title>Isolation of gut microbiota from human fecal samples.</title>
        <authorList>
            <person name="Pamer E.G."/>
            <person name="Barat B."/>
            <person name="Waligurski E."/>
            <person name="Medina S."/>
            <person name="Paddock L."/>
            <person name="Mostad J."/>
        </authorList>
    </citation>
    <scope>NUCLEOTIDE SEQUENCE [LARGE SCALE GENOMIC DNA]</scope>
    <source>
        <strain evidence="3 4">DFI.9.73</strain>
    </source>
</reference>
<dbReference type="EMBL" id="JANFZH010000005">
    <property type="protein sequence ID" value="MCQ4838964.1"/>
    <property type="molecule type" value="Genomic_DNA"/>
</dbReference>
<proteinExistence type="predicted"/>
<protein>
    <submittedName>
        <fullName evidence="3">Alpha/beta hydrolase</fullName>
    </submittedName>
</protein>
<feature type="domain" description="BD-FAE-like" evidence="2">
    <location>
        <begin position="28"/>
        <end position="218"/>
    </location>
</feature>
<name>A0ABT1RWB4_9FIRM</name>
<dbReference type="InterPro" id="IPR050300">
    <property type="entry name" value="GDXG_lipolytic_enzyme"/>
</dbReference>
<organism evidence="3 4">
    <name type="scientific">Neglectibacter timonensis</name>
    <dbReference type="NCBI Taxonomy" id="1776382"/>
    <lineage>
        <taxon>Bacteria</taxon>
        <taxon>Bacillati</taxon>
        <taxon>Bacillota</taxon>
        <taxon>Clostridia</taxon>
        <taxon>Eubacteriales</taxon>
        <taxon>Oscillospiraceae</taxon>
        <taxon>Neglectibacter</taxon>
    </lineage>
</organism>
<dbReference type="InterPro" id="IPR029058">
    <property type="entry name" value="AB_hydrolase_fold"/>
</dbReference>
<dbReference type="GO" id="GO:0016787">
    <property type="term" value="F:hydrolase activity"/>
    <property type="evidence" value="ECO:0007669"/>
    <property type="project" value="UniProtKB-KW"/>
</dbReference>
<dbReference type="PANTHER" id="PTHR48081:SF6">
    <property type="entry name" value="PEPTIDASE S9 PROLYL OLIGOPEPTIDASE CATALYTIC DOMAIN-CONTAINING PROTEIN"/>
    <property type="match status" value="1"/>
</dbReference>
<evidence type="ECO:0000259" key="2">
    <source>
        <dbReference type="Pfam" id="PF20434"/>
    </source>
</evidence>
<gene>
    <name evidence="3" type="ORF">NE695_03420</name>
</gene>
<dbReference type="Proteomes" id="UP001524473">
    <property type="component" value="Unassembled WGS sequence"/>
</dbReference>
<comment type="caution">
    <text evidence="3">The sequence shown here is derived from an EMBL/GenBank/DDBJ whole genome shotgun (WGS) entry which is preliminary data.</text>
</comment>
<sequence length="270" mass="30074">MELVHFKPFADTDGSVEGLLHTPILEMEERRETFPAVVLCPGGAYAFVSRREADPVALRFFAAGYQVFILTYSVGEKAKEFLPLRELSETLCRIREQATQWHVDPGHVAVCGFSAGGHLACSLGVMWDDPELLKRYDNHGGKNRPDAMILGYPVITADEYAHVESLENVSGCRQGTPGYAYFSLDRHVNERTCPAFLWHTVTDDCVPAENSLKLMAALQKAKVPYEAHLFPSGGHGLSVCTQETGSPDPYNARWMELCLAWLDRTFGYTL</sequence>
<evidence type="ECO:0000256" key="1">
    <source>
        <dbReference type="ARBA" id="ARBA00022801"/>
    </source>
</evidence>
<dbReference type="Gene3D" id="3.40.50.1820">
    <property type="entry name" value="alpha/beta hydrolase"/>
    <property type="match status" value="1"/>
</dbReference>
<dbReference type="SUPFAM" id="SSF53474">
    <property type="entry name" value="alpha/beta-Hydrolases"/>
    <property type="match status" value="1"/>
</dbReference>
<accession>A0ABT1RWB4</accession>